<accession>A0A227NVW1</accession>
<gene>
    <name evidence="1" type="ORF">B0A64_19045</name>
</gene>
<keyword evidence="2" id="KW-1185">Reference proteome</keyword>
<dbReference type="OrthoDB" id="1073749at2"/>
<proteinExistence type="predicted"/>
<dbReference type="Proteomes" id="UP000214684">
    <property type="component" value="Unassembled WGS sequence"/>
</dbReference>
<dbReference type="AlphaFoldDB" id="A0A227NVW1"/>
<reference evidence="1 2" key="1">
    <citation type="submission" date="2016-11" db="EMBL/GenBank/DDBJ databases">
        <title>Whole genomes of Flavobacteriaceae.</title>
        <authorList>
            <person name="Stine C."/>
            <person name="Li C."/>
            <person name="Tadesse D."/>
        </authorList>
    </citation>
    <scope>NUCLEOTIDE SEQUENCE [LARGE SCALE GENOMIC DNA]</scope>
    <source>
        <strain evidence="1 2">DSM 24704</strain>
    </source>
</reference>
<protein>
    <submittedName>
        <fullName evidence="1">Uncharacterized protein</fullName>
    </submittedName>
</protein>
<comment type="caution">
    <text evidence="1">The sequence shown here is derived from an EMBL/GenBank/DDBJ whole genome shotgun (WGS) entry which is preliminary data.</text>
</comment>
<evidence type="ECO:0000313" key="1">
    <source>
        <dbReference type="EMBL" id="OXG01562.1"/>
    </source>
</evidence>
<dbReference type="RefSeq" id="WP_089481086.1">
    <property type="nucleotide sequence ID" value="NZ_MUGS01000048.1"/>
</dbReference>
<organism evidence="1 2">
    <name type="scientific">Flavobacterium araucananum</name>
    <dbReference type="NCBI Taxonomy" id="946678"/>
    <lineage>
        <taxon>Bacteria</taxon>
        <taxon>Pseudomonadati</taxon>
        <taxon>Bacteroidota</taxon>
        <taxon>Flavobacteriia</taxon>
        <taxon>Flavobacteriales</taxon>
        <taxon>Flavobacteriaceae</taxon>
        <taxon>Flavobacterium</taxon>
    </lineage>
</organism>
<evidence type="ECO:0000313" key="2">
    <source>
        <dbReference type="Proteomes" id="UP000214684"/>
    </source>
</evidence>
<name>A0A227NVW1_9FLAO</name>
<sequence length="201" mass="23889">MILIYSKDVDDFVNNVMDCLDEDFVRIGESDKVTIEAIKIDFEHQYDEIIDEYFVFLISNRLIFFNSNPALFPKMSTEWNSPSLITNIIIDYDEIIHDFSALIPQFESLKCSYIQLRFYKNIRIDYIKSIVELLRKEKSRIVSIDFILPYSENLNLEELNHKIKTFKTKHYTIILHIAICNIKLLQYSLLLIHLHPQPCLF</sequence>
<dbReference type="EMBL" id="MUGS01000048">
    <property type="protein sequence ID" value="OXG01562.1"/>
    <property type="molecule type" value="Genomic_DNA"/>
</dbReference>